<dbReference type="EMBL" id="BFAD01000014">
    <property type="protein sequence ID" value="GBE88982.1"/>
    <property type="molecule type" value="Genomic_DNA"/>
</dbReference>
<gene>
    <name evidence="2" type="ORF">SCP_1403900</name>
</gene>
<organism evidence="2 3">
    <name type="scientific">Sparassis crispa</name>
    <dbReference type="NCBI Taxonomy" id="139825"/>
    <lineage>
        <taxon>Eukaryota</taxon>
        <taxon>Fungi</taxon>
        <taxon>Dikarya</taxon>
        <taxon>Basidiomycota</taxon>
        <taxon>Agaricomycotina</taxon>
        <taxon>Agaricomycetes</taxon>
        <taxon>Polyporales</taxon>
        <taxon>Sparassidaceae</taxon>
        <taxon>Sparassis</taxon>
    </lineage>
</organism>
<dbReference type="InParanoid" id="A0A401H3J8"/>
<dbReference type="RefSeq" id="XP_027619895.1">
    <property type="nucleotide sequence ID" value="XM_027764094.1"/>
</dbReference>
<proteinExistence type="predicted"/>
<protein>
    <submittedName>
        <fullName evidence="2">Uncharacterized protein</fullName>
    </submittedName>
</protein>
<sequence>MNSTTFQNLNVGATAALQTRRQGTPRGNQREAPRILEFHCFSDPRSSSPAAAAQNQCKPFPAAKFTVPRETEELQTVGPLVWDETIGMLTIAKGNAMMVHVLDLAESPTFEAEQDLYVFEHPNVDIFDRPYSRKAHETSDAGSGSADEVE</sequence>
<accession>A0A401H3J8</accession>
<reference evidence="2 3" key="1">
    <citation type="journal article" date="2018" name="Sci. Rep.">
        <title>Genome sequence of the cauliflower mushroom Sparassis crispa (Hanabiratake) and its association with beneficial usage.</title>
        <authorList>
            <person name="Kiyama R."/>
            <person name="Furutani Y."/>
            <person name="Kawaguchi K."/>
            <person name="Nakanishi T."/>
        </authorList>
    </citation>
    <scope>NUCLEOTIDE SEQUENCE [LARGE SCALE GENOMIC DNA]</scope>
</reference>
<dbReference type="Proteomes" id="UP000287166">
    <property type="component" value="Unassembled WGS sequence"/>
</dbReference>
<dbReference type="AlphaFoldDB" id="A0A401H3J8"/>
<evidence type="ECO:0000313" key="2">
    <source>
        <dbReference type="EMBL" id="GBE88982.1"/>
    </source>
</evidence>
<evidence type="ECO:0000256" key="1">
    <source>
        <dbReference type="SAM" id="MobiDB-lite"/>
    </source>
</evidence>
<dbReference type="GeneID" id="38785899"/>
<feature type="compositionally biased region" description="Basic and acidic residues" evidence="1">
    <location>
        <begin position="130"/>
        <end position="139"/>
    </location>
</feature>
<evidence type="ECO:0000313" key="3">
    <source>
        <dbReference type="Proteomes" id="UP000287166"/>
    </source>
</evidence>
<keyword evidence="3" id="KW-1185">Reference proteome</keyword>
<comment type="caution">
    <text evidence="2">The sequence shown here is derived from an EMBL/GenBank/DDBJ whole genome shotgun (WGS) entry which is preliminary data.</text>
</comment>
<name>A0A401H3J8_9APHY</name>
<feature type="region of interest" description="Disordered" evidence="1">
    <location>
        <begin position="130"/>
        <end position="150"/>
    </location>
</feature>